<dbReference type="InterPro" id="IPR036680">
    <property type="entry name" value="SPOR-like_sf"/>
</dbReference>
<dbReference type="Gene3D" id="3.30.70.1070">
    <property type="entry name" value="Sporulation related repeat"/>
    <property type="match status" value="1"/>
</dbReference>
<dbReference type="Proteomes" id="UP000319138">
    <property type="component" value="Unassembled WGS sequence"/>
</dbReference>
<name>A0A556RNH0_9GAMM</name>
<evidence type="ECO:0000256" key="1">
    <source>
        <dbReference type="SAM" id="MobiDB-lite"/>
    </source>
</evidence>
<feature type="compositionally biased region" description="Basic and acidic residues" evidence="1">
    <location>
        <begin position="173"/>
        <end position="182"/>
    </location>
</feature>
<evidence type="ECO:0000313" key="5">
    <source>
        <dbReference type="Proteomes" id="UP000319138"/>
    </source>
</evidence>
<feature type="domain" description="SPOR" evidence="3">
    <location>
        <begin position="199"/>
        <end position="276"/>
    </location>
</feature>
<dbReference type="Pfam" id="PF05036">
    <property type="entry name" value="SPOR"/>
    <property type="match status" value="1"/>
</dbReference>
<dbReference type="RefSeq" id="WP_144188979.1">
    <property type="nucleotide sequence ID" value="NZ_VMHL01000002.1"/>
</dbReference>
<sequence>MRVDRDDRYVPEQSNNEPKTSFFISNIFSHYSKKKLIIMGGILAIIVLLLSSLIFRSSKPKTPTPLTPPEVSGVSTTEESKPAITEQPNDFANNSTQAQASNTMPTPAEPALITDVNGQQNSNELTGNNYSEQNTQGLPDSKHESQVGYNTSQQGNNSSHNNMNNRPSSSNDVESKPNKPDIKPNNNAKVINNSIKVNKIKNNQFSVQLSASTSVEGLKKFAKKHNLTNYEIYQTNRNGVKWFILIEGTYDSADEARKAIKSLPNALQKDKPWVKSGATINKEKSAK</sequence>
<reference evidence="4 5" key="1">
    <citation type="submission" date="2019-07" db="EMBL/GenBank/DDBJ databases">
        <title>Gilliamella genomes.</title>
        <authorList>
            <person name="Zheng H."/>
        </authorList>
    </citation>
    <scope>NUCLEOTIDE SEQUENCE [LARGE SCALE GENOMIC DNA]</scope>
    <source>
        <strain evidence="4 5">W8131</strain>
    </source>
</reference>
<evidence type="ECO:0000313" key="4">
    <source>
        <dbReference type="EMBL" id="TSJ90449.1"/>
    </source>
</evidence>
<keyword evidence="2" id="KW-0472">Membrane</keyword>
<evidence type="ECO:0000259" key="3">
    <source>
        <dbReference type="PROSITE" id="PS51724"/>
    </source>
</evidence>
<gene>
    <name evidence="4" type="ORF">FPQ14_05130</name>
</gene>
<feature type="region of interest" description="Disordered" evidence="1">
    <location>
        <begin position="58"/>
        <end position="188"/>
    </location>
</feature>
<feature type="compositionally biased region" description="Low complexity" evidence="1">
    <location>
        <begin position="150"/>
        <end position="171"/>
    </location>
</feature>
<feature type="compositionally biased region" description="Polar residues" evidence="1">
    <location>
        <begin position="116"/>
        <end position="138"/>
    </location>
</feature>
<feature type="compositionally biased region" description="Polar residues" evidence="1">
    <location>
        <begin position="86"/>
        <end position="105"/>
    </location>
</feature>
<feature type="transmembrane region" description="Helical" evidence="2">
    <location>
        <begin position="36"/>
        <end position="55"/>
    </location>
</feature>
<accession>A0A556RNH0</accession>
<dbReference type="AlphaFoldDB" id="A0A556RNH0"/>
<keyword evidence="2" id="KW-1133">Transmembrane helix</keyword>
<dbReference type="PROSITE" id="PS51724">
    <property type="entry name" value="SPOR"/>
    <property type="match status" value="1"/>
</dbReference>
<dbReference type="EMBL" id="VMHL01000002">
    <property type="protein sequence ID" value="TSJ90449.1"/>
    <property type="molecule type" value="Genomic_DNA"/>
</dbReference>
<protein>
    <recommendedName>
        <fullName evidence="3">SPOR domain-containing protein</fullName>
    </recommendedName>
</protein>
<comment type="caution">
    <text evidence="4">The sequence shown here is derived from an EMBL/GenBank/DDBJ whole genome shotgun (WGS) entry which is preliminary data.</text>
</comment>
<proteinExistence type="predicted"/>
<keyword evidence="2" id="KW-0812">Transmembrane</keyword>
<dbReference type="GO" id="GO:0042834">
    <property type="term" value="F:peptidoglycan binding"/>
    <property type="evidence" value="ECO:0007669"/>
    <property type="project" value="InterPro"/>
</dbReference>
<evidence type="ECO:0000256" key="2">
    <source>
        <dbReference type="SAM" id="Phobius"/>
    </source>
</evidence>
<organism evidence="4 5">
    <name type="scientific">Gilliamella apicola</name>
    <dbReference type="NCBI Taxonomy" id="1196095"/>
    <lineage>
        <taxon>Bacteria</taxon>
        <taxon>Pseudomonadati</taxon>
        <taxon>Pseudomonadota</taxon>
        <taxon>Gammaproteobacteria</taxon>
        <taxon>Orbales</taxon>
        <taxon>Orbaceae</taxon>
        <taxon>Gilliamella</taxon>
    </lineage>
</organism>
<dbReference type="InterPro" id="IPR007730">
    <property type="entry name" value="SPOR-like_dom"/>
</dbReference>